<evidence type="ECO:0000313" key="2">
    <source>
        <dbReference type="EMBL" id="RXS94651.1"/>
    </source>
</evidence>
<proteinExistence type="predicted"/>
<evidence type="ECO:0000256" key="1">
    <source>
        <dbReference type="SAM" id="Phobius"/>
    </source>
</evidence>
<dbReference type="Proteomes" id="UP000290253">
    <property type="component" value="Unassembled WGS sequence"/>
</dbReference>
<name>A0A4Q1SBX5_9BACT</name>
<feature type="transmembrane region" description="Helical" evidence="1">
    <location>
        <begin position="70"/>
        <end position="88"/>
    </location>
</feature>
<protein>
    <recommendedName>
        <fullName evidence="4">Pr6Pr family membrane protein</fullName>
    </recommendedName>
</protein>
<dbReference type="EMBL" id="SDMK01000003">
    <property type="protein sequence ID" value="RXS94651.1"/>
    <property type="molecule type" value="Genomic_DNA"/>
</dbReference>
<evidence type="ECO:0000313" key="3">
    <source>
        <dbReference type="Proteomes" id="UP000290253"/>
    </source>
</evidence>
<feature type="transmembrane region" description="Helical" evidence="1">
    <location>
        <begin position="100"/>
        <end position="121"/>
    </location>
</feature>
<feature type="transmembrane region" description="Helical" evidence="1">
    <location>
        <begin position="172"/>
        <end position="193"/>
    </location>
</feature>
<dbReference type="OrthoDB" id="9809977at2"/>
<keyword evidence="1" id="KW-1133">Transmembrane helix</keyword>
<dbReference type="AlphaFoldDB" id="A0A4Q1SBX5"/>
<dbReference type="InterPro" id="IPR049713">
    <property type="entry name" value="Pr6Pr-like"/>
</dbReference>
<feature type="transmembrane region" description="Helical" evidence="1">
    <location>
        <begin position="133"/>
        <end position="152"/>
    </location>
</feature>
<feature type="transmembrane region" description="Helical" evidence="1">
    <location>
        <begin position="41"/>
        <end position="63"/>
    </location>
</feature>
<keyword evidence="3" id="KW-1185">Reference proteome</keyword>
<evidence type="ECO:0008006" key="4">
    <source>
        <dbReference type="Google" id="ProtNLM"/>
    </source>
</evidence>
<organism evidence="2 3">
    <name type="scientific">Silvibacterium dinghuense</name>
    <dbReference type="NCBI Taxonomy" id="1560006"/>
    <lineage>
        <taxon>Bacteria</taxon>
        <taxon>Pseudomonadati</taxon>
        <taxon>Acidobacteriota</taxon>
        <taxon>Terriglobia</taxon>
        <taxon>Terriglobales</taxon>
        <taxon>Acidobacteriaceae</taxon>
        <taxon>Silvibacterium</taxon>
    </lineage>
</organism>
<gene>
    <name evidence="2" type="ORF">ESZ00_15185</name>
</gene>
<sequence length="204" mass="20983">MASPASGFVAASIAAAALAGLGVQSAVLFAGNHSAGLTLWILLRYFTILTNVLVVVVFGLAAGGLRKPSLLAGTVLSIALVGVVYGLLLHGLVELSGGSAVANALLHDVTPAGSVIWWLALAPKGGLRWRDPLLWALFPLGYLGYALVRGAWEGLYAYPFLDVPALGWLRVAGNAAGLAVCFLACGYLMVWGARSRAGVSGARL</sequence>
<keyword evidence="1" id="KW-0472">Membrane</keyword>
<dbReference type="NCBIfam" id="NF038065">
    <property type="entry name" value="Pr6Pr"/>
    <property type="match status" value="1"/>
</dbReference>
<accession>A0A4Q1SBX5</accession>
<keyword evidence="1" id="KW-0812">Transmembrane</keyword>
<comment type="caution">
    <text evidence="2">The sequence shown here is derived from an EMBL/GenBank/DDBJ whole genome shotgun (WGS) entry which is preliminary data.</text>
</comment>
<reference evidence="2 3" key="1">
    <citation type="journal article" date="2016" name="Int. J. Syst. Evol. Microbiol.">
        <title>Acidipila dinghuensis sp. nov., an acidobacterium isolated from forest soil.</title>
        <authorList>
            <person name="Jiang Y.W."/>
            <person name="Wang J."/>
            <person name="Chen M.H."/>
            <person name="Lv Y.Y."/>
            <person name="Qiu L.H."/>
        </authorList>
    </citation>
    <scope>NUCLEOTIDE SEQUENCE [LARGE SCALE GENOMIC DNA]</scope>
    <source>
        <strain evidence="2 3">DHOF10</strain>
    </source>
</reference>